<accession>A0ABQ7H678</accession>
<dbReference type="Proteomes" id="UP000815325">
    <property type="component" value="Unassembled WGS sequence"/>
</dbReference>
<comment type="caution">
    <text evidence="1">The sequence shown here is derived from an EMBL/GenBank/DDBJ whole genome shotgun (WGS) entry which is preliminary data.</text>
</comment>
<evidence type="ECO:0000313" key="1">
    <source>
        <dbReference type="EMBL" id="KAF5842353.1"/>
    </source>
</evidence>
<keyword evidence="2" id="KW-1185">Reference proteome</keyword>
<name>A0ABQ7H678_DUNSA</name>
<proteinExistence type="predicted"/>
<evidence type="ECO:0000313" key="2">
    <source>
        <dbReference type="Proteomes" id="UP000815325"/>
    </source>
</evidence>
<organism evidence="1 2">
    <name type="scientific">Dunaliella salina</name>
    <name type="common">Green alga</name>
    <name type="synonym">Protococcus salinus</name>
    <dbReference type="NCBI Taxonomy" id="3046"/>
    <lineage>
        <taxon>Eukaryota</taxon>
        <taxon>Viridiplantae</taxon>
        <taxon>Chlorophyta</taxon>
        <taxon>core chlorophytes</taxon>
        <taxon>Chlorophyceae</taxon>
        <taxon>CS clade</taxon>
        <taxon>Chlamydomonadales</taxon>
        <taxon>Dunaliellaceae</taxon>
        <taxon>Dunaliella</taxon>
    </lineage>
</organism>
<reference evidence="1" key="1">
    <citation type="submission" date="2017-08" db="EMBL/GenBank/DDBJ databases">
        <authorList>
            <person name="Polle J.E."/>
            <person name="Barry K."/>
            <person name="Cushman J."/>
            <person name="Schmutz J."/>
            <person name="Tran D."/>
            <person name="Hathwaick L.T."/>
            <person name="Yim W.C."/>
            <person name="Jenkins J."/>
            <person name="Mckie-Krisberg Z.M."/>
            <person name="Prochnik S."/>
            <person name="Lindquist E."/>
            <person name="Dockter R.B."/>
            <person name="Adam C."/>
            <person name="Molina H."/>
            <person name="Bunkerborg J."/>
            <person name="Jin E."/>
            <person name="Buchheim M."/>
            <person name="Magnuson J."/>
        </authorList>
    </citation>
    <scope>NUCLEOTIDE SEQUENCE</scope>
    <source>
        <strain evidence="1">CCAP 19/18</strain>
    </source>
</reference>
<evidence type="ECO:0008006" key="3">
    <source>
        <dbReference type="Google" id="ProtNLM"/>
    </source>
</evidence>
<protein>
    <recommendedName>
        <fullName evidence="3">Encoded protein</fullName>
    </recommendedName>
</protein>
<gene>
    <name evidence="1" type="ORF">DUNSADRAFT_7667</name>
</gene>
<dbReference type="EMBL" id="MU069463">
    <property type="protein sequence ID" value="KAF5842353.1"/>
    <property type="molecule type" value="Genomic_DNA"/>
</dbReference>
<sequence length="88" mass="9457">MKSFLDVLGKQELPVIFAESAGSLFHDLLLTPLQFGINALVPGLIKRRCSSLAPILKEGSTPYIQGLSCGGALPLTPILKKKWGHEEG</sequence>